<feature type="chain" id="PRO_5024929796" description="DUF1120 domain-containing protein" evidence="1">
    <location>
        <begin position="22"/>
        <end position="220"/>
    </location>
</feature>
<feature type="non-terminal residue" evidence="2">
    <location>
        <position position="1"/>
    </location>
</feature>
<evidence type="ECO:0008006" key="3">
    <source>
        <dbReference type="Google" id="ProtNLM"/>
    </source>
</evidence>
<feature type="signal peptide" evidence="1">
    <location>
        <begin position="1"/>
        <end position="21"/>
    </location>
</feature>
<sequence>KMALTAGVTGSLMAAAFAAQAGTSATLTITGLVTPSACAISLSDSGTLTFDPVSIEALPESGSYTMEPKTIDALVDCKNTEQAVAISFVDNRQDSVAAHSDEPTGSSTAFGLGKTDDNLDIGSYGIKISKVTAEGETGSLLTSSGNKLTDTWTSLSSDTFVNNGTVAQYITYTDSDGSAPVSKKNYTFTLEVSPSISSALKAITSTANLDGNATINVDYM</sequence>
<gene>
    <name evidence="2" type="ORF">DPK62_26500</name>
</gene>
<dbReference type="Proteomes" id="UP000839639">
    <property type="component" value="Unassembled WGS sequence"/>
</dbReference>
<dbReference type="Pfam" id="PF06551">
    <property type="entry name" value="DUF1120"/>
    <property type="match status" value="1"/>
</dbReference>
<proteinExistence type="predicted"/>
<evidence type="ECO:0000313" key="2">
    <source>
        <dbReference type="EMBL" id="EBW4472035.1"/>
    </source>
</evidence>
<organism evidence="2">
    <name type="scientific">Salmonella enterica subsp. enterica serovar Lattenkamp</name>
    <dbReference type="NCBI Taxonomy" id="2564671"/>
    <lineage>
        <taxon>Bacteria</taxon>
        <taxon>Pseudomonadati</taxon>
        <taxon>Pseudomonadota</taxon>
        <taxon>Gammaproteobacteria</taxon>
        <taxon>Enterobacterales</taxon>
        <taxon>Enterobacteriaceae</taxon>
        <taxon>Salmonella</taxon>
    </lineage>
</organism>
<reference evidence="2" key="1">
    <citation type="submission" date="2018-06" db="EMBL/GenBank/DDBJ databases">
        <authorList>
            <person name="Ashton P.M."/>
            <person name="Dallman T."/>
            <person name="Nair S."/>
            <person name="De Pinna E."/>
            <person name="Peters T."/>
            <person name="Grant K."/>
        </authorList>
    </citation>
    <scope>NUCLEOTIDE SEQUENCE [LARGE SCALE GENOMIC DNA]</scope>
    <source>
        <strain evidence="2">149361</strain>
    </source>
</reference>
<keyword evidence="1" id="KW-0732">Signal</keyword>
<evidence type="ECO:0000256" key="1">
    <source>
        <dbReference type="SAM" id="SignalP"/>
    </source>
</evidence>
<accession>A0A5W2M1M8</accession>
<dbReference type="InterPro" id="IPR010546">
    <property type="entry name" value="DUF1120"/>
</dbReference>
<comment type="caution">
    <text evidence="2">The sequence shown here is derived from an EMBL/GenBank/DDBJ whole genome shotgun (WGS) entry which is preliminary data.</text>
</comment>
<protein>
    <recommendedName>
        <fullName evidence="3">DUF1120 domain-containing protein</fullName>
    </recommendedName>
</protein>
<dbReference type="AlphaFoldDB" id="A0A5W2M1M8"/>
<name>A0A5W2M1M8_SALET</name>
<dbReference type="EMBL" id="AAHIJD010000134">
    <property type="protein sequence ID" value="EBW4472035.1"/>
    <property type="molecule type" value="Genomic_DNA"/>
</dbReference>